<feature type="region of interest" description="Disordered" evidence="8">
    <location>
        <begin position="34"/>
        <end position="53"/>
    </location>
</feature>
<evidence type="ECO:0000256" key="4">
    <source>
        <dbReference type="ARBA" id="ARBA00022759"/>
    </source>
</evidence>
<dbReference type="Pfam" id="PF01351">
    <property type="entry name" value="RNase_HII"/>
    <property type="match status" value="1"/>
</dbReference>
<comment type="similarity">
    <text evidence="7">Belongs to the RNase HII family.</text>
</comment>
<keyword evidence="5 7" id="KW-0378">Hydrolase</keyword>
<accession>A0A8C0JWI8</accession>
<evidence type="ECO:0000313" key="11">
    <source>
        <dbReference type="Proteomes" id="UP000694391"/>
    </source>
</evidence>
<reference evidence="10" key="2">
    <citation type="submission" date="2025-09" db="UniProtKB">
        <authorList>
            <consortium name="Ensembl"/>
        </authorList>
    </citation>
    <scope>IDENTIFICATION</scope>
</reference>
<evidence type="ECO:0000259" key="9">
    <source>
        <dbReference type="PROSITE" id="PS51975"/>
    </source>
</evidence>
<dbReference type="GO" id="GO:0003723">
    <property type="term" value="F:RNA binding"/>
    <property type="evidence" value="ECO:0007669"/>
    <property type="project" value="UniProtKB-UniRule"/>
</dbReference>
<keyword evidence="11" id="KW-1185">Reference proteome</keyword>
<evidence type="ECO:0000256" key="3">
    <source>
        <dbReference type="ARBA" id="ARBA00022723"/>
    </source>
</evidence>
<dbReference type="AlphaFoldDB" id="A0A8C0JWI8"/>
<dbReference type="PANTHER" id="PTHR10954:SF7">
    <property type="entry name" value="RIBONUCLEASE H2 SUBUNIT A"/>
    <property type="match status" value="1"/>
</dbReference>
<name>A0A8C0JWI8_CANLU</name>
<evidence type="ECO:0000256" key="2">
    <source>
        <dbReference type="ARBA" id="ARBA00022722"/>
    </source>
</evidence>
<dbReference type="GO" id="GO:0046872">
    <property type="term" value="F:metal ion binding"/>
    <property type="evidence" value="ECO:0007669"/>
    <property type="project" value="UniProtKB-KW"/>
</dbReference>
<reference evidence="10" key="1">
    <citation type="submission" date="2025-08" db="UniProtKB">
        <authorList>
            <consortium name="Ensembl"/>
        </authorList>
    </citation>
    <scope>IDENTIFICATION</scope>
</reference>
<evidence type="ECO:0000256" key="8">
    <source>
        <dbReference type="SAM" id="MobiDB-lite"/>
    </source>
</evidence>
<dbReference type="GO" id="GO:0043137">
    <property type="term" value="P:DNA replication, removal of RNA primer"/>
    <property type="evidence" value="ECO:0007669"/>
    <property type="project" value="TreeGrafter"/>
</dbReference>
<evidence type="ECO:0000256" key="5">
    <source>
        <dbReference type="ARBA" id="ARBA00022801"/>
    </source>
</evidence>
<protein>
    <recommendedName>
        <fullName evidence="7">Ribonuclease</fullName>
        <ecNumber evidence="7">3.1.26.4</ecNumber>
    </recommendedName>
</protein>
<organism evidence="10 11">
    <name type="scientific">Canis lupus dingo</name>
    <name type="common">dingo</name>
    <dbReference type="NCBI Taxonomy" id="286419"/>
    <lineage>
        <taxon>Eukaryota</taxon>
        <taxon>Metazoa</taxon>
        <taxon>Chordata</taxon>
        <taxon>Craniata</taxon>
        <taxon>Vertebrata</taxon>
        <taxon>Euteleostomi</taxon>
        <taxon>Mammalia</taxon>
        <taxon>Eutheria</taxon>
        <taxon>Laurasiatheria</taxon>
        <taxon>Carnivora</taxon>
        <taxon>Caniformia</taxon>
        <taxon>Canidae</taxon>
        <taxon>Canis</taxon>
    </lineage>
</organism>
<feature type="domain" description="RNase H type-2" evidence="9">
    <location>
        <begin position="276"/>
        <end position="319"/>
    </location>
</feature>
<dbReference type="InterPro" id="IPR036397">
    <property type="entry name" value="RNaseH_sf"/>
</dbReference>
<dbReference type="EC" id="3.1.26.4" evidence="7"/>
<evidence type="ECO:0000256" key="6">
    <source>
        <dbReference type="PROSITE-ProRule" id="PRU01319"/>
    </source>
</evidence>
<keyword evidence="2 7" id="KW-0540">Nuclease</keyword>
<evidence type="ECO:0000256" key="7">
    <source>
        <dbReference type="RuleBase" id="RU003515"/>
    </source>
</evidence>
<dbReference type="InterPro" id="IPR012337">
    <property type="entry name" value="RNaseH-like_sf"/>
</dbReference>
<dbReference type="GO" id="GO:0004523">
    <property type="term" value="F:RNA-DNA hybrid ribonuclease activity"/>
    <property type="evidence" value="ECO:0007669"/>
    <property type="project" value="UniProtKB-EC"/>
</dbReference>
<keyword evidence="4 7" id="KW-0255">Endonuclease</keyword>
<gene>
    <name evidence="10" type="primary">RNASEH2A</name>
</gene>
<dbReference type="InterPro" id="IPR001352">
    <property type="entry name" value="RNase_HII/HIII"/>
</dbReference>
<feature type="region of interest" description="Disordered" evidence="8">
    <location>
        <begin position="147"/>
        <end position="170"/>
    </location>
</feature>
<dbReference type="GO" id="GO:0032299">
    <property type="term" value="C:ribonuclease H2 complex"/>
    <property type="evidence" value="ECO:0007669"/>
    <property type="project" value="TreeGrafter"/>
</dbReference>
<dbReference type="GO" id="GO:0006298">
    <property type="term" value="P:mismatch repair"/>
    <property type="evidence" value="ECO:0007669"/>
    <property type="project" value="TreeGrafter"/>
</dbReference>
<dbReference type="Ensembl" id="ENSCAFT00020007382.1">
    <property type="protein sequence ID" value="ENSCAFP00020006380.1"/>
    <property type="gene ID" value="ENSCAFG00020005190.1"/>
</dbReference>
<dbReference type="PROSITE" id="PS51975">
    <property type="entry name" value="RNASE_H_2"/>
    <property type="match status" value="1"/>
</dbReference>
<evidence type="ECO:0000313" key="10">
    <source>
        <dbReference type="Ensembl" id="ENSCAFP00020006380.1"/>
    </source>
</evidence>
<dbReference type="Gene3D" id="3.30.420.10">
    <property type="entry name" value="Ribonuclease H-like superfamily/Ribonuclease H"/>
    <property type="match status" value="1"/>
</dbReference>
<dbReference type="GeneTree" id="ENSGT00390000010768"/>
<comment type="function">
    <text evidence="7">Endonuclease that specifically degrades the RNA of RNA-DNA hybrids.</text>
</comment>
<comment type="caution">
    <text evidence="6">Lacks conserved residue(s) required for the propagation of feature annotation.</text>
</comment>
<keyword evidence="3" id="KW-0479">Metal-binding</keyword>
<feature type="region of interest" description="Disordered" evidence="8">
    <location>
        <begin position="100"/>
        <end position="124"/>
    </location>
</feature>
<dbReference type="Proteomes" id="UP000694391">
    <property type="component" value="Unplaced"/>
</dbReference>
<proteinExistence type="inferred from homology"/>
<sequence length="319" mass="31962">APWHQPTAPGGAPASRGWGARRCGLCCKAEASVSPARTKAATPAGGNKGCSAKGLPQLQLLRREERRRPLGGAAAAASGERLGGLDPWPLGEVALFLRPGQAGAQPRGPGHGAGSGVHGPRESGAGAALQATGLFILQTNGLRLEALNPAPTGGASGTPGRSLEGDPAHPVPPKELGGRPWELQFPGSRAAGVSVAAAETSTVAGASGACPGHRLVGSQSRFGAGGKRAPRTAPVDLVLAVGGGGRDGMDFSELDRDNTGRCRLSSPVPAVCRQEPCVLGVDEAGRGPVLGPMVYAICYCPLSRLGDLEALKVAGSSTT</sequence>
<dbReference type="InterPro" id="IPR024567">
    <property type="entry name" value="RNase_HII/HIII_dom"/>
</dbReference>
<dbReference type="SUPFAM" id="SSF53098">
    <property type="entry name" value="Ribonuclease H-like"/>
    <property type="match status" value="1"/>
</dbReference>
<comment type="catalytic activity">
    <reaction evidence="1 7">
        <text>Endonucleolytic cleavage to 5'-phosphomonoester.</text>
        <dbReference type="EC" id="3.1.26.4"/>
    </reaction>
</comment>
<dbReference type="PANTHER" id="PTHR10954">
    <property type="entry name" value="RIBONUCLEASE H2 SUBUNIT A"/>
    <property type="match status" value="1"/>
</dbReference>
<evidence type="ECO:0000256" key="1">
    <source>
        <dbReference type="ARBA" id="ARBA00000077"/>
    </source>
</evidence>